<evidence type="ECO:0000313" key="2">
    <source>
        <dbReference type="EMBL" id="KAL0490380.1"/>
    </source>
</evidence>
<gene>
    <name evidence="2" type="ORF">AKO1_003200</name>
    <name evidence="1" type="ORF">AKO1_007704</name>
</gene>
<dbReference type="AlphaFoldDB" id="A0AAW2YQW8"/>
<accession>A0AAW2YQW8</accession>
<dbReference type="EMBL" id="JAOPGA020001682">
    <property type="protein sequence ID" value="KAL0490380.1"/>
    <property type="molecule type" value="Genomic_DNA"/>
</dbReference>
<name>A0AAW2YQW8_9EUKA</name>
<evidence type="ECO:0000313" key="3">
    <source>
        <dbReference type="Proteomes" id="UP001431209"/>
    </source>
</evidence>
<organism evidence="1 3">
    <name type="scientific">Acrasis kona</name>
    <dbReference type="NCBI Taxonomy" id="1008807"/>
    <lineage>
        <taxon>Eukaryota</taxon>
        <taxon>Discoba</taxon>
        <taxon>Heterolobosea</taxon>
        <taxon>Tetramitia</taxon>
        <taxon>Eutetramitia</taxon>
        <taxon>Acrasidae</taxon>
        <taxon>Acrasis</taxon>
    </lineage>
</organism>
<protein>
    <submittedName>
        <fullName evidence="1">Uncharacterized protein</fullName>
    </submittedName>
</protein>
<keyword evidence="3" id="KW-1185">Reference proteome</keyword>
<dbReference type="Proteomes" id="UP001431209">
    <property type="component" value="Unassembled WGS sequence"/>
</dbReference>
<comment type="caution">
    <text evidence="1">The sequence shown here is derived from an EMBL/GenBank/DDBJ whole genome shotgun (WGS) entry which is preliminary data.</text>
</comment>
<sequence length="69" mass="7917">MANTYHEQRVAVISNDMLEIKKSLKDVEDSVMSMKERNDFVKEMMRKVQNAISSSHMILLSSEPQSSNV</sequence>
<evidence type="ECO:0000313" key="1">
    <source>
        <dbReference type="EMBL" id="KAL0479600.1"/>
    </source>
</evidence>
<reference evidence="1 3" key="1">
    <citation type="submission" date="2024-03" db="EMBL/GenBank/DDBJ databases">
        <title>The Acrasis kona genome and developmental transcriptomes reveal deep origins of eukaryotic multicellular pathways.</title>
        <authorList>
            <person name="Sheikh S."/>
            <person name="Fu C.-J."/>
            <person name="Brown M.W."/>
            <person name="Baldauf S.L."/>
        </authorList>
    </citation>
    <scope>NUCLEOTIDE SEQUENCE [LARGE SCALE GENOMIC DNA]</scope>
    <source>
        <strain evidence="1 3">ATCC MYA-3509</strain>
    </source>
</reference>
<proteinExistence type="predicted"/>
<dbReference type="EMBL" id="JAOPGA020000580">
    <property type="protein sequence ID" value="KAL0479600.1"/>
    <property type="molecule type" value="Genomic_DNA"/>
</dbReference>